<dbReference type="Gene3D" id="3.40.50.1910">
    <property type="match status" value="2"/>
</dbReference>
<feature type="compositionally biased region" description="Low complexity" evidence="2">
    <location>
        <begin position="593"/>
        <end position="608"/>
    </location>
</feature>
<evidence type="ECO:0000256" key="3">
    <source>
        <dbReference type="SAM" id="Phobius"/>
    </source>
</evidence>
<dbReference type="HOGENOM" id="CLU_257422_0_0_1"/>
<feature type="region of interest" description="Disordered" evidence="2">
    <location>
        <begin position="1129"/>
        <end position="1211"/>
    </location>
</feature>
<feature type="chain" id="PRO_5004017925" evidence="4">
    <location>
        <begin position="27"/>
        <end position="1355"/>
    </location>
</feature>
<reference evidence="5 6" key="1">
    <citation type="journal article" date="2004" name="Nature">
        <title>Genome sequence of the ultrasmall unicellular red alga Cyanidioschyzon merolae 10D.</title>
        <authorList>
            <person name="Matsuzaki M."/>
            <person name="Misumi O."/>
            <person name="Shin-i T."/>
            <person name="Maruyama S."/>
            <person name="Takahara M."/>
            <person name="Miyagishima S."/>
            <person name="Mori T."/>
            <person name="Nishida K."/>
            <person name="Yagisawa F."/>
            <person name="Nishida K."/>
            <person name="Yoshida Y."/>
            <person name="Nishimura Y."/>
            <person name="Nakao S."/>
            <person name="Kobayashi T."/>
            <person name="Momoyama Y."/>
            <person name="Higashiyama T."/>
            <person name="Minoda A."/>
            <person name="Sano M."/>
            <person name="Nomoto H."/>
            <person name="Oishi K."/>
            <person name="Hayashi H."/>
            <person name="Ohta F."/>
            <person name="Nishizaka S."/>
            <person name="Haga S."/>
            <person name="Miura S."/>
            <person name="Morishita T."/>
            <person name="Kabeya Y."/>
            <person name="Terasawa K."/>
            <person name="Suzuki Y."/>
            <person name="Ishii Y."/>
            <person name="Asakawa S."/>
            <person name="Takano H."/>
            <person name="Ohta N."/>
            <person name="Kuroiwa H."/>
            <person name="Tanaka K."/>
            <person name="Shimizu N."/>
            <person name="Sugano S."/>
            <person name="Sato N."/>
            <person name="Nozaki H."/>
            <person name="Ogasawara N."/>
            <person name="Kohara Y."/>
            <person name="Kuroiwa T."/>
        </authorList>
    </citation>
    <scope>NUCLEOTIDE SEQUENCE [LARGE SCALE GENOMIC DNA]</scope>
    <source>
        <strain evidence="5 6">10D</strain>
    </source>
</reference>
<dbReference type="InterPro" id="IPR001619">
    <property type="entry name" value="Sec1-like"/>
</dbReference>
<evidence type="ECO:0000256" key="2">
    <source>
        <dbReference type="SAM" id="MobiDB-lite"/>
    </source>
</evidence>
<dbReference type="Gene3D" id="3.40.50.2060">
    <property type="match status" value="1"/>
</dbReference>
<protein>
    <submittedName>
        <fullName evidence="5">Vesicle transport protein Rop</fullName>
    </submittedName>
</protein>
<dbReference type="Proteomes" id="UP000007014">
    <property type="component" value="Chromosome 3"/>
</dbReference>
<evidence type="ECO:0000313" key="6">
    <source>
        <dbReference type="Proteomes" id="UP000007014"/>
    </source>
</evidence>
<dbReference type="Pfam" id="PF00995">
    <property type="entry name" value="Sec1"/>
    <property type="match status" value="1"/>
</dbReference>
<keyword evidence="4" id="KW-0732">Signal</keyword>
<dbReference type="eggNOG" id="KOG1300">
    <property type="taxonomic scope" value="Eukaryota"/>
</dbReference>
<dbReference type="Gene3D" id="3.90.830.10">
    <property type="entry name" value="Syntaxin Binding Protein 1, Chain A, domain 2"/>
    <property type="match status" value="1"/>
</dbReference>
<keyword evidence="6" id="KW-1185">Reference proteome</keyword>
<dbReference type="Gene3D" id="1.25.40.60">
    <property type="match status" value="1"/>
</dbReference>
<dbReference type="PANTHER" id="PTHR11679">
    <property type="entry name" value="VESICLE PROTEIN SORTING-ASSOCIATED"/>
    <property type="match status" value="1"/>
</dbReference>
<feature type="signal peptide" evidence="4">
    <location>
        <begin position="1"/>
        <end position="26"/>
    </location>
</feature>
<feature type="compositionally biased region" description="Low complexity" evidence="2">
    <location>
        <begin position="89"/>
        <end position="141"/>
    </location>
</feature>
<feature type="transmembrane region" description="Helical" evidence="3">
    <location>
        <begin position="360"/>
        <end position="383"/>
    </location>
</feature>
<accession>M1UNJ5</accession>
<sequence>MRGNGLAWSRLLWGLVWLGVVVLAFANRATGQRYPQSTWILEERNLLTLRQTTPLEPVLGNSTAVPSARASVTASASLNPNATLLSVRPSVSETGTPSPSTTTATPTSTVLPSPLPSPSTTATSSPSPTPMASSGPAATPSFPSPSPDTGVVNLLANSGNVSLSLYENRTFQEAFAQTLVSNLQSQCVRCQNASAIQLTMFRYTSGYFRLNHSNSSRNNTSDTSGNGGNGPVTAPVLTNRRRRMLQTWQWLTGKRSTSPPVQNIAGSVVGRASSTAGSGTSDGTDVAVALQVAADPADIPTVENRTSSGLLTAVLATSSNITNASMQVVARTAAFGEGAEDPFKGSGLGSVHSGAVSTGAIVGAVIGSVAGVLLAMIFAFMLWRRCRRQAAKQEALRTKEAAEAAARKYREQQSAMAAAAAAAQRLSSGSGRPIPPTLPQDQSAGGDAASRARYAGVVTLRELARTRILQGMMRIVQAAEAESNAASAALIRSDNQRKLVFLIVADRRALAVLSAACRLTDLIQEGAFVVESLESEREPLPRMSAVYFVAPELASFDRLVADFPDTQTAAHPSDGAGQRLADAGPGTSVSRTAPRSAGSGPESGAAGRLAASPANARTPRARWGSGAAPGPPGATTTASGPRYRAAHVFTTARVPDALLDLLRQSSCLVQRLLTFTELNLDFMAIEERIFSLDYPNALEMLFAPGSAAGHDDDHDGAALPGWASAWDARPAALQPPPGACSDMVQRIAQNLLTLCHLLGEVPTIRYQRSESGVAQSIAEALLDAIRDYEANVPGGMRGAQLEAAAVEQNASTAAAPSEDKSSAGTSTNTMLLILDRSVDMVAPFLHEYTYQAMCNDLLAADALDSGTTRYTYVVREGDSTASTTREAFLDEYADQTWARLRHLHIADAISEISEELQGTTVRSLGAALQGASAARNAPPESTAMPYEQMQKLSKYAVHMDILDCLMHRFNDRYLQRTSLCEQDLACGLVDCHGNLLSSTEAAQRISLILQDAHVPLEDKVRLLAIVLVTMDMSARDVDDLLETMEDVGLGRELVSALLRARLGVHLAKEPGECQALAERALRYFRASRGESYDLSRYVPFLREILEAIARDRLSRSRFPILFSAERESAGRQPPDDALTRGRSRSLSRERDVAGRVPTRNRAASVRRRRSSSVVRRRSDSADDLERGSGRELSSASEDEAATLNGTERISDSKRPRRRVVVFIAGGMCASEMRVSYEVSAELPLNVYLGATHVLTPTRMLEALRGLNRTLYAGEMQRERRPVSASEQRRGARSTPAVWPPPGEPSTSGNLRLGTGLASEAATAFDSAATPYPSNDGFAPRRRRSSSLSRFFSRRS</sequence>
<feature type="compositionally biased region" description="Basic and acidic residues" evidence="2">
    <location>
        <begin position="1176"/>
        <end position="1189"/>
    </location>
</feature>
<feature type="region of interest" description="Disordered" evidence="2">
    <location>
        <begin position="1277"/>
        <end position="1355"/>
    </location>
</feature>
<feature type="region of interest" description="Disordered" evidence="2">
    <location>
        <begin position="427"/>
        <end position="447"/>
    </location>
</feature>
<feature type="region of interest" description="Disordered" evidence="2">
    <location>
        <begin position="567"/>
        <end position="640"/>
    </location>
</feature>
<feature type="region of interest" description="Disordered" evidence="2">
    <location>
        <begin position="84"/>
        <end position="146"/>
    </location>
</feature>
<dbReference type="InterPro" id="IPR036045">
    <property type="entry name" value="Sec1-like_sf"/>
</dbReference>
<dbReference type="Gramene" id="CMC019CT">
    <property type="protein sequence ID" value="CMC019CT"/>
    <property type="gene ID" value="CMC019C"/>
</dbReference>
<evidence type="ECO:0000256" key="1">
    <source>
        <dbReference type="ARBA" id="ARBA00009884"/>
    </source>
</evidence>
<keyword evidence="3" id="KW-0812">Transmembrane</keyword>
<organism evidence="5 6">
    <name type="scientific">Cyanidioschyzon merolae (strain NIES-3377 / 10D)</name>
    <name type="common">Unicellular red alga</name>
    <dbReference type="NCBI Taxonomy" id="280699"/>
    <lineage>
        <taxon>Eukaryota</taxon>
        <taxon>Rhodophyta</taxon>
        <taxon>Bangiophyceae</taxon>
        <taxon>Cyanidiales</taxon>
        <taxon>Cyanidiaceae</taxon>
        <taxon>Cyanidioschyzon</taxon>
    </lineage>
</organism>
<dbReference type="OrthoDB" id="2228at2759"/>
<feature type="compositionally biased region" description="Low complexity" evidence="2">
    <location>
        <begin position="1317"/>
        <end position="1329"/>
    </location>
</feature>
<dbReference type="GeneID" id="16992401"/>
<keyword evidence="3" id="KW-1133">Transmembrane helix</keyword>
<keyword evidence="3" id="KW-0472">Membrane</keyword>
<feature type="region of interest" description="Disordered" evidence="2">
    <location>
        <begin position="214"/>
        <end position="235"/>
    </location>
</feature>
<evidence type="ECO:0000313" key="5">
    <source>
        <dbReference type="EMBL" id="BAM78966.1"/>
    </source>
</evidence>
<proteinExistence type="inferred from homology"/>
<dbReference type="EMBL" id="AP006485">
    <property type="protein sequence ID" value="BAM78966.1"/>
    <property type="molecule type" value="Genomic_DNA"/>
</dbReference>
<reference evidence="5 6" key="2">
    <citation type="journal article" date="2007" name="BMC Biol.">
        <title>A 100%-complete sequence reveals unusually simple genomic features in the hot-spring red alga Cyanidioschyzon merolae.</title>
        <authorList>
            <person name="Nozaki H."/>
            <person name="Takano H."/>
            <person name="Misumi O."/>
            <person name="Terasawa K."/>
            <person name="Matsuzaki M."/>
            <person name="Maruyama S."/>
            <person name="Nishida K."/>
            <person name="Yagisawa F."/>
            <person name="Yoshida Y."/>
            <person name="Fujiwara T."/>
            <person name="Takio S."/>
            <person name="Tamura K."/>
            <person name="Chung S.J."/>
            <person name="Nakamura S."/>
            <person name="Kuroiwa H."/>
            <person name="Tanaka K."/>
            <person name="Sato N."/>
            <person name="Kuroiwa T."/>
        </authorList>
    </citation>
    <scope>NUCLEOTIDE SEQUENCE [LARGE SCALE GENOMIC DNA]</scope>
    <source>
        <strain evidence="5 6">10D</strain>
    </source>
</reference>
<feature type="compositionally biased region" description="Low complexity" evidence="2">
    <location>
        <begin position="1345"/>
        <end position="1355"/>
    </location>
</feature>
<feature type="compositionally biased region" description="Low complexity" evidence="2">
    <location>
        <begin position="214"/>
        <end position="224"/>
    </location>
</feature>
<dbReference type="InterPro" id="IPR043154">
    <property type="entry name" value="Sec-1-like_dom1"/>
</dbReference>
<gene>
    <name evidence="5" type="ORF">CYME_CMC019C</name>
</gene>
<dbReference type="KEGG" id="cme:CYME_CMC019C"/>
<dbReference type="GO" id="GO:0016192">
    <property type="term" value="P:vesicle-mediated transport"/>
    <property type="evidence" value="ECO:0007669"/>
    <property type="project" value="InterPro"/>
</dbReference>
<dbReference type="SUPFAM" id="SSF56815">
    <property type="entry name" value="Sec1/munc18-like (SM) proteins"/>
    <property type="match status" value="1"/>
</dbReference>
<dbReference type="InterPro" id="IPR043127">
    <property type="entry name" value="Sec-1-like_dom3a"/>
</dbReference>
<dbReference type="STRING" id="280699.M1UNJ5"/>
<name>M1UNJ5_CYAM1</name>
<feature type="compositionally biased region" description="Basic and acidic residues" evidence="2">
    <location>
        <begin position="1277"/>
        <end position="1289"/>
    </location>
</feature>
<feature type="compositionally biased region" description="Low complexity" evidence="2">
    <location>
        <begin position="621"/>
        <end position="640"/>
    </location>
</feature>
<comment type="similarity">
    <text evidence="1">Belongs to the STXBP/unc-18/SEC1 family.</text>
</comment>
<evidence type="ECO:0000256" key="4">
    <source>
        <dbReference type="SAM" id="SignalP"/>
    </source>
</evidence>
<feature type="compositionally biased region" description="Basic and acidic residues" evidence="2">
    <location>
        <begin position="1129"/>
        <end position="1139"/>
    </location>
</feature>
<dbReference type="OMA" id="XTKTPSP"/>
<dbReference type="InterPro" id="IPR027482">
    <property type="entry name" value="Sec1-like_dom2"/>
</dbReference>
<dbReference type="RefSeq" id="XP_005535252.1">
    <property type="nucleotide sequence ID" value="XM_005535195.1"/>
</dbReference>